<gene>
    <name evidence="1" type="ORF">EFY79_08630</name>
</gene>
<dbReference type="AlphaFoldDB" id="A0A3M9NI62"/>
<dbReference type="Proteomes" id="UP000267223">
    <property type="component" value="Unassembled WGS sequence"/>
</dbReference>
<name>A0A3M9NI62_9BACT</name>
<sequence>MQNTNGEVIEDNSNASPTCYLHGGSSIAPFLQSQFEGLGIGEIKTIFLNGGSENISFKIIIDKLRPASGEELILGYPVDENANCNSDCNCYSAQF</sequence>
<evidence type="ECO:0000313" key="1">
    <source>
        <dbReference type="EMBL" id="RNI37450.1"/>
    </source>
</evidence>
<organism evidence="1 2">
    <name type="scientific">Hanamia caeni</name>
    <dbReference type="NCBI Taxonomy" id="2294116"/>
    <lineage>
        <taxon>Bacteria</taxon>
        <taxon>Pseudomonadati</taxon>
        <taxon>Bacteroidota</taxon>
        <taxon>Chitinophagia</taxon>
        <taxon>Chitinophagales</taxon>
        <taxon>Chitinophagaceae</taxon>
        <taxon>Hanamia</taxon>
    </lineage>
</organism>
<evidence type="ECO:0000313" key="2">
    <source>
        <dbReference type="Proteomes" id="UP000267223"/>
    </source>
</evidence>
<reference evidence="1 2" key="1">
    <citation type="submission" date="2018-11" db="EMBL/GenBank/DDBJ databases">
        <title>Draft genome sequence of Ferruginibacter sp. BO-59.</title>
        <authorList>
            <person name="Im W.T."/>
        </authorList>
    </citation>
    <scope>NUCLEOTIDE SEQUENCE [LARGE SCALE GENOMIC DNA]</scope>
    <source>
        <strain evidence="1 2">BO-59</strain>
    </source>
</reference>
<dbReference type="EMBL" id="RJJR01000005">
    <property type="protein sequence ID" value="RNI37450.1"/>
    <property type="molecule type" value="Genomic_DNA"/>
</dbReference>
<comment type="caution">
    <text evidence="1">The sequence shown here is derived from an EMBL/GenBank/DDBJ whole genome shotgun (WGS) entry which is preliminary data.</text>
</comment>
<protein>
    <submittedName>
        <fullName evidence="1">Uncharacterized protein</fullName>
    </submittedName>
</protein>
<proteinExistence type="predicted"/>
<keyword evidence="2" id="KW-1185">Reference proteome</keyword>
<accession>A0A3M9NI62</accession>